<comment type="catalytic activity">
    <reaction evidence="9">
        <text>L-seryl-[protein] + ATP = O-phospho-L-seryl-[protein] + ADP + H(+)</text>
        <dbReference type="Rhea" id="RHEA:17989"/>
        <dbReference type="Rhea" id="RHEA-COMP:9863"/>
        <dbReference type="Rhea" id="RHEA-COMP:11604"/>
        <dbReference type="ChEBI" id="CHEBI:15378"/>
        <dbReference type="ChEBI" id="CHEBI:29999"/>
        <dbReference type="ChEBI" id="CHEBI:30616"/>
        <dbReference type="ChEBI" id="CHEBI:83421"/>
        <dbReference type="ChEBI" id="CHEBI:456216"/>
        <dbReference type="EC" id="2.7.11.1"/>
    </reaction>
</comment>
<name>A0A7N0ZWA1_KALFE</name>
<evidence type="ECO:0000256" key="8">
    <source>
        <dbReference type="ARBA" id="ARBA00047899"/>
    </source>
</evidence>
<evidence type="ECO:0000256" key="5">
    <source>
        <dbReference type="ARBA" id="ARBA00022741"/>
    </source>
</evidence>
<keyword evidence="6" id="KW-0418">Kinase</keyword>
<feature type="domain" description="Protein kinase" evidence="12">
    <location>
        <begin position="13"/>
        <end position="352"/>
    </location>
</feature>
<dbReference type="PROSITE" id="PS50011">
    <property type="entry name" value="PROTEIN_KINASE_DOM"/>
    <property type="match status" value="1"/>
</dbReference>
<evidence type="ECO:0000256" key="10">
    <source>
        <dbReference type="PROSITE-ProRule" id="PRU10141"/>
    </source>
</evidence>
<dbReference type="PROSITE" id="PS00107">
    <property type="entry name" value="PROTEIN_KINASE_ATP"/>
    <property type="match status" value="1"/>
</dbReference>
<keyword evidence="4" id="KW-0808">Transferase</keyword>
<evidence type="ECO:0000256" key="3">
    <source>
        <dbReference type="ARBA" id="ARBA00022527"/>
    </source>
</evidence>
<dbReference type="PANTHER" id="PTHR45637">
    <property type="entry name" value="FLIPPASE KINASE 1-RELATED"/>
    <property type="match status" value="1"/>
</dbReference>
<dbReference type="FunFam" id="1.10.510.10:FF:000312">
    <property type="entry name" value="Serine/threonine-protein kinase OXI1"/>
    <property type="match status" value="1"/>
</dbReference>
<dbReference type="Pfam" id="PF00069">
    <property type="entry name" value="Pkinase"/>
    <property type="match status" value="2"/>
</dbReference>
<dbReference type="Gramene" id="Kaladp0045s0238.1.v1.1">
    <property type="protein sequence ID" value="Kaladp0045s0238.1.v1.1.CDS.1"/>
    <property type="gene ID" value="Kaladp0045s0238.v1.1"/>
</dbReference>
<evidence type="ECO:0000256" key="7">
    <source>
        <dbReference type="ARBA" id="ARBA00022840"/>
    </source>
</evidence>
<keyword evidence="5 10" id="KW-0547">Nucleotide-binding</keyword>
<evidence type="ECO:0000256" key="2">
    <source>
        <dbReference type="ARBA" id="ARBA00012513"/>
    </source>
</evidence>
<sequence>MEIPPPELDLTTLRPIKLLGEGAMGTVFLVRDPSSRHPFALKVVEKHPLQSKPDADRRAYRELDILARISSNHKPHPFLPSLLGSFESEEFWAWAVPFCPGGDLNVLRHRQTERAFSPSVIKFYAAEVVCALEQLHLMGIVYRDLKPENVLIQRSGHITLTDFDLSRTLTPKSIMTLIYSDSELMEDAPSPAPDQTPSRKSSYAIRPSLTRFLTFNSHHRQNKVAMVAGGGLKRAKSSRVSPVSRRNPAERSNSFVGTEEYVSPEVIRGEGHEFTVDWWALGILLYEMLYGITPFKGRNRKETFGKIVTMEAEFMGKPTALMDLIKKLLRKDPSRRLGSERGAAEIKEHEFFDGLRWDLLTEVVRPPFIPGRRGDDGNAAALECGNVREYFRRRRSLAMAMGSEEVVSRRRMGTPVGSPAREVGGAHVLSFPEF</sequence>
<keyword evidence="14" id="KW-1185">Reference proteome</keyword>
<dbReference type="OMA" id="LPLPHEC"/>
<dbReference type="GO" id="GO:0004674">
    <property type="term" value="F:protein serine/threonine kinase activity"/>
    <property type="evidence" value="ECO:0007669"/>
    <property type="project" value="UniProtKB-KW"/>
</dbReference>
<reference evidence="13" key="1">
    <citation type="submission" date="2021-01" db="UniProtKB">
        <authorList>
            <consortium name="EnsemblPlants"/>
        </authorList>
    </citation>
    <scope>IDENTIFICATION</scope>
</reference>
<dbReference type="InterPro" id="IPR017441">
    <property type="entry name" value="Protein_kinase_ATP_BS"/>
</dbReference>
<evidence type="ECO:0000256" key="1">
    <source>
        <dbReference type="ARBA" id="ARBA00009903"/>
    </source>
</evidence>
<keyword evidence="7 10" id="KW-0067">ATP-binding</keyword>
<accession>A0A7N0ZWA1</accession>
<organism evidence="13 14">
    <name type="scientific">Kalanchoe fedtschenkoi</name>
    <name type="common">Lavender scallops</name>
    <name type="synonym">South American air plant</name>
    <dbReference type="NCBI Taxonomy" id="63787"/>
    <lineage>
        <taxon>Eukaryota</taxon>
        <taxon>Viridiplantae</taxon>
        <taxon>Streptophyta</taxon>
        <taxon>Embryophyta</taxon>
        <taxon>Tracheophyta</taxon>
        <taxon>Spermatophyta</taxon>
        <taxon>Magnoliopsida</taxon>
        <taxon>eudicotyledons</taxon>
        <taxon>Gunneridae</taxon>
        <taxon>Pentapetalae</taxon>
        <taxon>Saxifragales</taxon>
        <taxon>Crassulaceae</taxon>
        <taxon>Kalanchoe</taxon>
    </lineage>
</organism>
<keyword evidence="3 11" id="KW-0723">Serine/threonine-protein kinase</keyword>
<comment type="similarity">
    <text evidence="1">Belongs to the protein kinase superfamily. AGC Ser/Thr protein kinase family.</text>
</comment>
<proteinExistence type="inferred from homology"/>
<dbReference type="InterPro" id="IPR000719">
    <property type="entry name" value="Prot_kinase_dom"/>
</dbReference>
<dbReference type="InterPro" id="IPR008271">
    <property type="entry name" value="Ser/Thr_kinase_AS"/>
</dbReference>
<evidence type="ECO:0000256" key="6">
    <source>
        <dbReference type="ARBA" id="ARBA00022777"/>
    </source>
</evidence>
<dbReference type="EnsemblPlants" id="Kaladp0045s0238.1.v1.1">
    <property type="protein sequence ID" value="Kaladp0045s0238.1.v1.1.CDS.1"/>
    <property type="gene ID" value="Kaladp0045s0238.v1.1"/>
</dbReference>
<dbReference type="Gene3D" id="1.10.510.10">
    <property type="entry name" value="Transferase(Phosphotransferase) domain 1"/>
    <property type="match status" value="2"/>
</dbReference>
<dbReference type="Proteomes" id="UP000594263">
    <property type="component" value="Unplaced"/>
</dbReference>
<dbReference type="AlphaFoldDB" id="A0A7N0ZWA1"/>
<evidence type="ECO:0000259" key="12">
    <source>
        <dbReference type="PROSITE" id="PS50011"/>
    </source>
</evidence>
<dbReference type="FunFam" id="1.10.510.10:FF:000294">
    <property type="entry name" value="Serine/threonine-protein kinase OXI1"/>
    <property type="match status" value="1"/>
</dbReference>
<dbReference type="Gene3D" id="3.30.200.20">
    <property type="entry name" value="Phosphorylase Kinase, domain 1"/>
    <property type="match status" value="1"/>
</dbReference>
<evidence type="ECO:0000313" key="13">
    <source>
        <dbReference type="EnsemblPlants" id="Kaladp0045s0238.1.v1.1.CDS.1"/>
    </source>
</evidence>
<dbReference type="InterPro" id="IPR011009">
    <property type="entry name" value="Kinase-like_dom_sf"/>
</dbReference>
<evidence type="ECO:0000256" key="9">
    <source>
        <dbReference type="ARBA" id="ARBA00048679"/>
    </source>
</evidence>
<dbReference type="GO" id="GO:0005524">
    <property type="term" value="F:ATP binding"/>
    <property type="evidence" value="ECO:0007669"/>
    <property type="project" value="UniProtKB-UniRule"/>
</dbReference>
<dbReference type="EC" id="2.7.11.1" evidence="2"/>
<comment type="catalytic activity">
    <reaction evidence="8">
        <text>L-threonyl-[protein] + ATP = O-phospho-L-threonyl-[protein] + ADP + H(+)</text>
        <dbReference type="Rhea" id="RHEA:46608"/>
        <dbReference type="Rhea" id="RHEA-COMP:11060"/>
        <dbReference type="Rhea" id="RHEA-COMP:11605"/>
        <dbReference type="ChEBI" id="CHEBI:15378"/>
        <dbReference type="ChEBI" id="CHEBI:30013"/>
        <dbReference type="ChEBI" id="CHEBI:30616"/>
        <dbReference type="ChEBI" id="CHEBI:61977"/>
        <dbReference type="ChEBI" id="CHEBI:456216"/>
        <dbReference type="EC" id="2.7.11.1"/>
    </reaction>
</comment>
<dbReference type="PROSITE" id="PS00108">
    <property type="entry name" value="PROTEIN_KINASE_ST"/>
    <property type="match status" value="1"/>
</dbReference>
<dbReference type="SUPFAM" id="SSF56112">
    <property type="entry name" value="Protein kinase-like (PK-like)"/>
    <property type="match status" value="1"/>
</dbReference>
<evidence type="ECO:0000313" key="14">
    <source>
        <dbReference type="Proteomes" id="UP000594263"/>
    </source>
</evidence>
<feature type="binding site" evidence="10">
    <location>
        <position position="42"/>
    </location>
    <ligand>
        <name>ATP</name>
        <dbReference type="ChEBI" id="CHEBI:30616"/>
    </ligand>
</feature>
<evidence type="ECO:0000256" key="11">
    <source>
        <dbReference type="RuleBase" id="RU000304"/>
    </source>
</evidence>
<protein>
    <recommendedName>
        <fullName evidence="2">non-specific serine/threonine protein kinase</fullName>
        <ecNumber evidence="2">2.7.11.1</ecNumber>
    </recommendedName>
</protein>
<evidence type="ECO:0000256" key="4">
    <source>
        <dbReference type="ARBA" id="ARBA00022679"/>
    </source>
</evidence>
<dbReference type="SMART" id="SM00220">
    <property type="entry name" value="S_TKc"/>
    <property type="match status" value="1"/>
</dbReference>